<reference evidence="1" key="2">
    <citation type="submission" date="2025-08" db="UniProtKB">
        <authorList>
            <consortium name="Ensembl"/>
        </authorList>
    </citation>
    <scope>IDENTIFICATION</scope>
</reference>
<dbReference type="Proteomes" id="UP000016665">
    <property type="component" value="Chromosome 1A"/>
</dbReference>
<name>A0A803VBL3_FICAL</name>
<organism evidence="1 2">
    <name type="scientific">Ficedula albicollis</name>
    <name type="common">Collared flycatcher</name>
    <name type="synonym">Muscicapa albicollis</name>
    <dbReference type="NCBI Taxonomy" id="59894"/>
    <lineage>
        <taxon>Eukaryota</taxon>
        <taxon>Metazoa</taxon>
        <taxon>Chordata</taxon>
        <taxon>Craniata</taxon>
        <taxon>Vertebrata</taxon>
        <taxon>Euteleostomi</taxon>
        <taxon>Archelosauria</taxon>
        <taxon>Archosauria</taxon>
        <taxon>Dinosauria</taxon>
        <taxon>Saurischia</taxon>
        <taxon>Theropoda</taxon>
        <taxon>Coelurosauria</taxon>
        <taxon>Aves</taxon>
        <taxon>Neognathae</taxon>
        <taxon>Neoaves</taxon>
        <taxon>Telluraves</taxon>
        <taxon>Australaves</taxon>
        <taxon>Passeriformes</taxon>
        <taxon>Muscicapidae</taxon>
        <taxon>Ficedula</taxon>
    </lineage>
</organism>
<keyword evidence="2" id="KW-1185">Reference proteome</keyword>
<dbReference type="Ensembl" id="ENSFALT00000024854.1">
    <property type="protein sequence ID" value="ENSFALP00000020119.1"/>
    <property type="gene ID" value="ENSFALG00000025665.1"/>
</dbReference>
<dbReference type="AlphaFoldDB" id="A0A803VBL3"/>
<proteinExistence type="predicted"/>
<evidence type="ECO:0000313" key="1">
    <source>
        <dbReference type="Ensembl" id="ENSFALP00000020119.1"/>
    </source>
</evidence>
<reference evidence="1" key="3">
    <citation type="submission" date="2025-09" db="UniProtKB">
        <authorList>
            <consortium name="Ensembl"/>
        </authorList>
    </citation>
    <scope>IDENTIFICATION</scope>
</reference>
<sequence length="67" mass="7864">MPWLISFPLVCKSCALRRFSIQPAQQRKIPNRYLGQPSPFTHPHLLKPGEVWALHEPFVDIFLCLFF</sequence>
<accession>A0A803VBL3</accession>
<protein>
    <submittedName>
        <fullName evidence="1">Uncharacterized protein</fullName>
    </submittedName>
</protein>
<dbReference type="GeneTree" id="ENSGT01040000244788"/>
<reference evidence="1 2" key="1">
    <citation type="journal article" date="2012" name="Nature">
        <title>The genomic landscape of species divergence in Ficedula flycatchers.</title>
        <authorList>
            <person name="Ellegren H."/>
            <person name="Smeds L."/>
            <person name="Burri R."/>
            <person name="Olason P.I."/>
            <person name="Backstrom N."/>
            <person name="Kawakami T."/>
            <person name="Kunstner A."/>
            <person name="Makinen H."/>
            <person name="Nadachowska-Brzyska K."/>
            <person name="Qvarnstrom A."/>
            <person name="Uebbing S."/>
            <person name="Wolf J.B."/>
        </authorList>
    </citation>
    <scope>NUCLEOTIDE SEQUENCE [LARGE SCALE GENOMIC DNA]</scope>
</reference>
<evidence type="ECO:0000313" key="2">
    <source>
        <dbReference type="Proteomes" id="UP000016665"/>
    </source>
</evidence>